<evidence type="ECO:0000256" key="4">
    <source>
        <dbReference type="ARBA" id="ARBA00023163"/>
    </source>
</evidence>
<accession>A0A0L0D770</accession>
<evidence type="ECO:0000256" key="3">
    <source>
        <dbReference type="ARBA" id="ARBA00023015"/>
    </source>
</evidence>
<dbReference type="SMART" id="SM00717">
    <property type="entry name" value="SANT"/>
    <property type="match status" value="1"/>
</dbReference>
<keyword evidence="8" id="KW-0808">Transferase</keyword>
<dbReference type="Gene3D" id="1.10.10.60">
    <property type="entry name" value="Homeodomain-like"/>
    <property type="match status" value="1"/>
</dbReference>
<reference evidence="8 9" key="1">
    <citation type="submission" date="2010-05" db="EMBL/GenBank/DDBJ databases">
        <title>The Genome Sequence of Thecamonas trahens ATCC 50062.</title>
        <authorList>
            <consortium name="The Broad Institute Genome Sequencing Platform"/>
            <person name="Russ C."/>
            <person name="Cuomo C."/>
            <person name="Shea T."/>
            <person name="Young S.K."/>
            <person name="Zeng Q."/>
            <person name="Koehrsen M."/>
            <person name="Haas B."/>
            <person name="Borodovsky M."/>
            <person name="Guigo R."/>
            <person name="Alvarado L."/>
            <person name="Berlin A."/>
            <person name="Bochicchio J."/>
            <person name="Borenstein D."/>
            <person name="Chapman S."/>
            <person name="Chen Z."/>
            <person name="Freedman E."/>
            <person name="Gellesch M."/>
            <person name="Goldberg J."/>
            <person name="Griggs A."/>
            <person name="Gujja S."/>
            <person name="Heilman E."/>
            <person name="Heiman D."/>
            <person name="Hepburn T."/>
            <person name="Howarth C."/>
            <person name="Jen D."/>
            <person name="Larson L."/>
            <person name="Mehta T."/>
            <person name="Park D."/>
            <person name="Pearson M."/>
            <person name="Roberts A."/>
            <person name="Saif S."/>
            <person name="Shenoy N."/>
            <person name="Sisk P."/>
            <person name="Stolte C."/>
            <person name="Sykes S."/>
            <person name="Thomson T."/>
            <person name="Walk T."/>
            <person name="White J."/>
            <person name="Yandava C."/>
            <person name="Burger G."/>
            <person name="Gray M.W."/>
            <person name="Holland P.W.H."/>
            <person name="King N."/>
            <person name="Lang F.B.F."/>
            <person name="Roger A.J."/>
            <person name="Ruiz-Trillo I."/>
            <person name="Lander E."/>
            <person name="Nusbaum C."/>
        </authorList>
    </citation>
    <scope>NUCLEOTIDE SEQUENCE [LARGE SCALE GENOMIC DNA]</scope>
    <source>
        <strain evidence="8 9">ATCC 50062</strain>
    </source>
</reference>
<dbReference type="GO" id="GO:0035267">
    <property type="term" value="C:NuA4 histone acetyltransferase complex"/>
    <property type="evidence" value="ECO:0007669"/>
    <property type="project" value="InterPro"/>
</dbReference>
<keyword evidence="5" id="KW-0539">Nucleus</keyword>
<dbReference type="STRING" id="461836.A0A0L0D770"/>
<evidence type="ECO:0000256" key="1">
    <source>
        <dbReference type="ARBA" id="ARBA00004123"/>
    </source>
</evidence>
<gene>
    <name evidence="8" type="ORF">AMSG_03567</name>
</gene>
<dbReference type="InterPro" id="IPR009057">
    <property type="entry name" value="Homeodomain-like_sf"/>
</dbReference>
<dbReference type="AlphaFoldDB" id="A0A0L0D770"/>
<evidence type="ECO:0000313" key="9">
    <source>
        <dbReference type="Proteomes" id="UP000054408"/>
    </source>
</evidence>
<dbReference type="InterPro" id="IPR027109">
    <property type="entry name" value="Swc4/Dmap1"/>
</dbReference>
<keyword evidence="3" id="KW-0805">Transcription regulation</keyword>
<dbReference type="OMA" id="ANEEYMF"/>
<feature type="domain" description="Myb-like" evidence="7">
    <location>
        <begin position="108"/>
        <end position="157"/>
    </location>
</feature>
<comment type="subcellular location">
    <subcellularLocation>
        <location evidence="1">Nucleus</location>
    </subcellularLocation>
</comment>
<dbReference type="eggNOG" id="KOG2656">
    <property type="taxonomic scope" value="Eukaryota"/>
</dbReference>
<feature type="region of interest" description="Disordered" evidence="6">
    <location>
        <begin position="229"/>
        <end position="255"/>
    </location>
</feature>
<organism evidence="8 9">
    <name type="scientific">Thecamonas trahens ATCC 50062</name>
    <dbReference type="NCBI Taxonomy" id="461836"/>
    <lineage>
        <taxon>Eukaryota</taxon>
        <taxon>Apusozoa</taxon>
        <taxon>Apusomonadida</taxon>
        <taxon>Apusomonadidae</taxon>
        <taxon>Thecamonas</taxon>
    </lineage>
</organism>
<keyword evidence="2" id="KW-0156">Chromatin regulator</keyword>
<dbReference type="GO" id="GO:0006338">
    <property type="term" value="P:chromatin remodeling"/>
    <property type="evidence" value="ECO:0007669"/>
    <property type="project" value="InterPro"/>
</dbReference>
<dbReference type="EMBL" id="GL349445">
    <property type="protein sequence ID" value="KNC47138.1"/>
    <property type="molecule type" value="Genomic_DNA"/>
</dbReference>
<dbReference type="PANTHER" id="PTHR12855">
    <property type="entry name" value="DNA METHYLTRANSFERASE 1-ASSOCIATED PROTEIN 1 FAMILY MEMBER"/>
    <property type="match status" value="1"/>
</dbReference>
<dbReference type="PANTHER" id="PTHR12855:SF10">
    <property type="entry name" value="DNA METHYLTRANSFERASE 1-ASSOCIATED PROTEIN 1"/>
    <property type="match status" value="1"/>
</dbReference>
<dbReference type="GO" id="GO:0000812">
    <property type="term" value="C:Swr1 complex"/>
    <property type="evidence" value="ECO:0007669"/>
    <property type="project" value="TreeGrafter"/>
</dbReference>
<evidence type="ECO:0000256" key="2">
    <source>
        <dbReference type="ARBA" id="ARBA00022853"/>
    </source>
</evidence>
<keyword evidence="8" id="KW-0489">Methyltransferase</keyword>
<dbReference type="Pfam" id="PF16282">
    <property type="entry name" value="SANT_DAMP1_like"/>
    <property type="match status" value="1"/>
</dbReference>
<name>A0A0L0D770_THETB</name>
<dbReference type="GO" id="GO:0032259">
    <property type="term" value="P:methylation"/>
    <property type="evidence" value="ECO:0007669"/>
    <property type="project" value="UniProtKB-KW"/>
</dbReference>
<dbReference type="InterPro" id="IPR032563">
    <property type="entry name" value="DAMP1_SANT-like"/>
</dbReference>
<dbReference type="GO" id="GO:0000122">
    <property type="term" value="P:negative regulation of transcription by RNA polymerase II"/>
    <property type="evidence" value="ECO:0007669"/>
    <property type="project" value="TreeGrafter"/>
</dbReference>
<dbReference type="GO" id="GO:0008168">
    <property type="term" value="F:methyltransferase activity"/>
    <property type="evidence" value="ECO:0007669"/>
    <property type="project" value="UniProtKB-KW"/>
</dbReference>
<evidence type="ECO:0000256" key="6">
    <source>
        <dbReference type="SAM" id="MobiDB-lite"/>
    </source>
</evidence>
<keyword evidence="9" id="KW-1185">Reference proteome</keyword>
<evidence type="ECO:0000259" key="7">
    <source>
        <dbReference type="SMART" id="SM00717"/>
    </source>
</evidence>
<protein>
    <submittedName>
        <fullName evidence="8">DNA methyltransferase 1-associated protein 1</fullName>
    </submittedName>
</protein>
<dbReference type="Proteomes" id="UP000054408">
    <property type="component" value="Unassembled WGS sequence"/>
</dbReference>
<dbReference type="GO" id="GO:0003714">
    <property type="term" value="F:transcription corepressor activity"/>
    <property type="evidence" value="ECO:0007669"/>
    <property type="project" value="TreeGrafter"/>
</dbReference>
<dbReference type="OrthoDB" id="19740at2759"/>
<proteinExistence type="predicted"/>
<dbReference type="Pfam" id="PF05499">
    <property type="entry name" value="DMAP1"/>
    <property type="match status" value="1"/>
</dbReference>
<dbReference type="SUPFAM" id="SSF46689">
    <property type="entry name" value="Homeodomain-like"/>
    <property type="match status" value="1"/>
</dbReference>
<evidence type="ECO:0000313" key="8">
    <source>
        <dbReference type="EMBL" id="KNC47138.1"/>
    </source>
</evidence>
<dbReference type="InterPro" id="IPR001005">
    <property type="entry name" value="SANT/Myb"/>
</dbReference>
<dbReference type="RefSeq" id="XP_013759914.1">
    <property type="nucleotide sequence ID" value="XM_013904460.1"/>
</dbReference>
<feature type="compositionally biased region" description="Polar residues" evidence="6">
    <location>
        <begin position="236"/>
        <end position="253"/>
    </location>
</feature>
<dbReference type="GO" id="GO:0006281">
    <property type="term" value="P:DNA repair"/>
    <property type="evidence" value="ECO:0007669"/>
    <property type="project" value="InterPro"/>
</dbReference>
<keyword evidence="4" id="KW-0804">Transcription</keyword>
<sequence>MPKSRKRRRNADGGGVESEVAGLALGAHDSRVGAPMEVTLAGGAGSDTLRVPKWVWRKFTSSARSDGLELAHWEKEAAVRDDYIFAEICAKTAEVVQYTDDEYDRFCPSDSWTKPMTDELIAMAKRYGCRWHVVADRFPYEKSLEEIKDRYYTVARNIAAAYCSVLAQRGSTSALALASKVPIIDKPFNREYEEKRKSQANAVYFASNKITNEQAFLRRKLVEYGLAKPKPGRASASASSATPEGKASSSRNSALKRVAARKAREAFRAKLLEHLEALRAAPAAEAGAEAAPAASSSSAAEAAPATASATSAASEASTAATAAAMALGDDGEVPAAKKAKRALTLTESIDATKRVLEFSRPKSSRATQRLLGKVLTRMSGIAATEEPFPRHSVVLRSRMIKATTNWSPSSVPSQTVTQVNSFLEEIGLAEPLATSKVNQVYRDVRAQAMVLAELVAATSAMAADVEVLRKQVLERGLELPKVE</sequence>
<evidence type="ECO:0000256" key="5">
    <source>
        <dbReference type="ARBA" id="ARBA00023242"/>
    </source>
</evidence>
<dbReference type="InterPro" id="IPR008468">
    <property type="entry name" value="DMAP1"/>
</dbReference>
<dbReference type="GeneID" id="25563158"/>